<dbReference type="EC" id="3.4.25.1" evidence="5"/>
<keyword evidence="5" id="KW-0378">Hydrolase</keyword>
<protein>
    <submittedName>
        <fullName evidence="5">Proteasome subunit</fullName>
        <ecNumber evidence="5">3.4.25.1</ecNumber>
    </submittedName>
</protein>
<dbReference type="SUPFAM" id="SSF56235">
    <property type="entry name" value="N-terminal nucleophile aminohydrolases (Ntn hydrolases)"/>
    <property type="match status" value="1"/>
</dbReference>
<dbReference type="GO" id="GO:0016787">
    <property type="term" value="F:hydrolase activity"/>
    <property type="evidence" value="ECO:0007669"/>
    <property type="project" value="UniProtKB-KW"/>
</dbReference>
<evidence type="ECO:0000256" key="1">
    <source>
        <dbReference type="ARBA" id="ARBA00004123"/>
    </source>
</evidence>
<keyword evidence="2" id="KW-0963">Cytoplasm</keyword>
<keyword evidence="4" id="KW-0539">Nucleus</keyword>
<comment type="subcellular location">
    <subcellularLocation>
        <location evidence="1">Nucleus</location>
    </subcellularLocation>
</comment>
<dbReference type="GO" id="GO:0005839">
    <property type="term" value="C:proteasome core complex"/>
    <property type="evidence" value="ECO:0007669"/>
    <property type="project" value="InterPro"/>
</dbReference>
<dbReference type="CDD" id="cd03757">
    <property type="entry name" value="proteasome_beta_type_1"/>
    <property type="match status" value="1"/>
</dbReference>
<accession>A0A976SLA4</accession>
<dbReference type="EMBL" id="CP056067">
    <property type="protein sequence ID" value="UVC54491.1"/>
    <property type="molecule type" value="Genomic_DNA"/>
</dbReference>
<dbReference type="Gene3D" id="3.60.20.10">
    <property type="entry name" value="Glutamine Phosphoribosylpyrophosphate, subunit 1, domain 1"/>
    <property type="match status" value="1"/>
</dbReference>
<evidence type="ECO:0000256" key="2">
    <source>
        <dbReference type="ARBA" id="ARBA00022490"/>
    </source>
</evidence>
<keyword evidence="3 5" id="KW-0647">Proteasome</keyword>
<dbReference type="GO" id="GO:0051603">
    <property type="term" value="P:proteolysis involved in protein catabolic process"/>
    <property type="evidence" value="ECO:0007669"/>
    <property type="project" value="InterPro"/>
</dbReference>
<dbReference type="PANTHER" id="PTHR32194">
    <property type="entry name" value="METALLOPROTEASE TLDD"/>
    <property type="match status" value="1"/>
</dbReference>
<proteinExistence type="predicted"/>
<dbReference type="FunFam" id="3.60.20.10:FF:000027">
    <property type="entry name" value="Proteasome subunit beta type-6"/>
    <property type="match status" value="1"/>
</dbReference>
<dbReference type="AlphaFoldDB" id="A0A976SLA4"/>
<name>A0A976SLA4_THEOR</name>
<dbReference type="GO" id="GO:0005634">
    <property type="term" value="C:nucleus"/>
    <property type="evidence" value="ECO:0007669"/>
    <property type="project" value="UniProtKB-SubCell"/>
</dbReference>
<sequence length="220" mass="24566">MLVKRPEEGFNPYVNNGGTVIAATWKNYAVIAADTRLSLRYLIHTRYSTKLLKLTDKCILGTSGMQADMLALQSVIERQIEMYRFTHHKEPTFGAIAQLLSTVLYGRRFFPYYTFNILCGLDENGNGVTCNYDAVGNYNYEKYAAQGTSSSLVVPILDNLLNGNNQQVKPQINSLEDLVNLVKNAMVSAVERDICTGDSAELVVCDGVVHEPVRMELRVD</sequence>
<reference evidence="5" key="1">
    <citation type="submission" date="2022-07" db="EMBL/GenBank/DDBJ databases">
        <title>Evaluation of T. orientalis genome assembly methods using nanopore sequencing and analysis of variation between genomes.</title>
        <authorList>
            <person name="Yam J."/>
            <person name="Micallef M.L."/>
            <person name="Liu M."/>
            <person name="Djordjevic S.P."/>
            <person name="Bogema D.R."/>
            <person name="Jenkins C."/>
        </authorList>
    </citation>
    <scope>NUCLEOTIDE SEQUENCE</scope>
    <source>
        <strain evidence="5">Fish Creek</strain>
    </source>
</reference>
<evidence type="ECO:0000313" key="5">
    <source>
        <dbReference type="EMBL" id="UVC54491.1"/>
    </source>
</evidence>
<dbReference type="InterPro" id="IPR023333">
    <property type="entry name" value="Proteasome_suB-type"/>
</dbReference>
<evidence type="ECO:0000256" key="3">
    <source>
        <dbReference type="ARBA" id="ARBA00022942"/>
    </source>
</evidence>
<dbReference type="OMA" id="CSGCWCD"/>
<dbReference type="Proteomes" id="UP000244803">
    <property type="component" value="Chromosome 4"/>
</dbReference>
<dbReference type="PANTHER" id="PTHR32194:SF2">
    <property type="entry name" value="PROTEASOME SUBUNIT BETA TYPE-1"/>
    <property type="match status" value="1"/>
</dbReference>
<dbReference type="InterPro" id="IPR001353">
    <property type="entry name" value="Proteasome_sua/b"/>
</dbReference>
<dbReference type="PROSITE" id="PS51476">
    <property type="entry name" value="PROTEASOME_BETA_2"/>
    <property type="match status" value="1"/>
</dbReference>
<evidence type="ECO:0000256" key="4">
    <source>
        <dbReference type="ARBA" id="ARBA00023242"/>
    </source>
</evidence>
<dbReference type="GO" id="GO:0005737">
    <property type="term" value="C:cytoplasm"/>
    <property type="evidence" value="ECO:0007669"/>
    <property type="project" value="TreeGrafter"/>
</dbReference>
<gene>
    <name evidence="5" type="ORF">MACJ_004041</name>
</gene>
<dbReference type="Pfam" id="PF00227">
    <property type="entry name" value="Proteasome"/>
    <property type="match status" value="1"/>
</dbReference>
<dbReference type="InterPro" id="IPR029055">
    <property type="entry name" value="Ntn_hydrolases_N"/>
</dbReference>
<organism evidence="5 6">
    <name type="scientific">Theileria orientalis</name>
    <dbReference type="NCBI Taxonomy" id="68886"/>
    <lineage>
        <taxon>Eukaryota</taxon>
        <taxon>Sar</taxon>
        <taxon>Alveolata</taxon>
        <taxon>Apicomplexa</taxon>
        <taxon>Aconoidasida</taxon>
        <taxon>Piroplasmida</taxon>
        <taxon>Theileriidae</taxon>
        <taxon>Theileria</taxon>
    </lineage>
</organism>
<evidence type="ECO:0000313" key="6">
    <source>
        <dbReference type="Proteomes" id="UP000244803"/>
    </source>
</evidence>